<reference evidence="2 3" key="1">
    <citation type="submission" date="2018-11" db="EMBL/GenBank/DDBJ databases">
        <title>Genome sequence of Saitozyma podzolica DSM 27192.</title>
        <authorList>
            <person name="Aliyu H."/>
            <person name="Gorte O."/>
            <person name="Ochsenreither K."/>
        </authorList>
    </citation>
    <scope>NUCLEOTIDE SEQUENCE [LARGE SCALE GENOMIC DNA]</scope>
    <source>
        <strain evidence="2 3">DSM 27192</strain>
    </source>
</reference>
<dbReference type="InterPro" id="IPR023214">
    <property type="entry name" value="HAD_sf"/>
</dbReference>
<sequence>MNYRWISDWFSGVFKPQPQIELASEDPVKMVIFHLKEGRSLKVEDIIIKPDLPVHEMMYYSFSLTLGEDRSKCDVAYYHDVRTETTMLEFYTAYYKAWNARKAAFTRPLRSNLPVEQEAEKVASVAAETMAWYGLPRNLPDWIGPEEHVYCHVDWWAGFVEDIIHELDQMYDYDTFANRYLTRDDIYNTALGFLSTWATRHNWRVLPHVKESLITLKDMGIQPIIIADDERRMSVLLRKLGITSLLSQPPVLTSSLKMRVEDPKAIIKIAKMCYLQPGEQILVVGKTFAQHQGTIKAGVRSITITGPCEVPPRYTGYRWEPHFSSVQWVHSLPDLIQEIKRINRPRLWKAKKRIYYRVIDSETAIKVATAFPKEDDSASPSSPTDTTDTTDSANTPESTDTSPPPQSLRRSAPNSLDKEKMRSSLDSFAMAESAANSIPANSFGGRVLFPACM</sequence>
<dbReference type="InterPro" id="IPR036412">
    <property type="entry name" value="HAD-like_sf"/>
</dbReference>
<dbReference type="Proteomes" id="UP000279259">
    <property type="component" value="Unassembled WGS sequence"/>
</dbReference>
<evidence type="ECO:0000313" key="3">
    <source>
        <dbReference type="Proteomes" id="UP000279259"/>
    </source>
</evidence>
<dbReference type="Gene3D" id="3.40.50.1000">
    <property type="entry name" value="HAD superfamily/HAD-like"/>
    <property type="match status" value="1"/>
</dbReference>
<name>A0A427Y7Q7_9TREE</name>
<feature type="region of interest" description="Disordered" evidence="1">
    <location>
        <begin position="371"/>
        <end position="424"/>
    </location>
</feature>
<dbReference type="OrthoDB" id="10346935at2759"/>
<evidence type="ECO:0000256" key="1">
    <source>
        <dbReference type="SAM" id="MobiDB-lite"/>
    </source>
</evidence>
<accession>A0A427Y7Q7</accession>
<comment type="caution">
    <text evidence="2">The sequence shown here is derived from an EMBL/GenBank/DDBJ whole genome shotgun (WGS) entry which is preliminary data.</text>
</comment>
<dbReference type="EMBL" id="RSCD01000018">
    <property type="protein sequence ID" value="RSH87106.1"/>
    <property type="molecule type" value="Genomic_DNA"/>
</dbReference>
<keyword evidence="3" id="KW-1185">Reference proteome</keyword>
<proteinExistence type="predicted"/>
<gene>
    <name evidence="2" type="ORF">EHS25_003595</name>
</gene>
<organism evidence="2 3">
    <name type="scientific">Saitozyma podzolica</name>
    <dbReference type="NCBI Taxonomy" id="1890683"/>
    <lineage>
        <taxon>Eukaryota</taxon>
        <taxon>Fungi</taxon>
        <taxon>Dikarya</taxon>
        <taxon>Basidiomycota</taxon>
        <taxon>Agaricomycotina</taxon>
        <taxon>Tremellomycetes</taxon>
        <taxon>Tremellales</taxon>
        <taxon>Trimorphomycetaceae</taxon>
        <taxon>Saitozyma</taxon>
    </lineage>
</organism>
<evidence type="ECO:0000313" key="2">
    <source>
        <dbReference type="EMBL" id="RSH87106.1"/>
    </source>
</evidence>
<dbReference type="AlphaFoldDB" id="A0A427Y7Q7"/>
<dbReference type="CDD" id="cd01427">
    <property type="entry name" value="HAD_like"/>
    <property type="match status" value="1"/>
</dbReference>
<feature type="compositionally biased region" description="Low complexity" evidence="1">
    <location>
        <begin position="378"/>
        <end position="393"/>
    </location>
</feature>
<protein>
    <submittedName>
        <fullName evidence="2">Uncharacterized protein</fullName>
    </submittedName>
</protein>
<dbReference type="SUPFAM" id="SSF56784">
    <property type="entry name" value="HAD-like"/>
    <property type="match status" value="1"/>
</dbReference>